<organism evidence="5 6">
    <name type="scientific">Dunaliella salina</name>
    <name type="common">Green alga</name>
    <name type="synonym">Protococcus salinus</name>
    <dbReference type="NCBI Taxonomy" id="3046"/>
    <lineage>
        <taxon>Eukaryota</taxon>
        <taxon>Viridiplantae</taxon>
        <taxon>Chlorophyta</taxon>
        <taxon>core chlorophytes</taxon>
        <taxon>Chlorophyceae</taxon>
        <taxon>CS clade</taxon>
        <taxon>Chlamydomonadales</taxon>
        <taxon>Dunaliellaceae</taxon>
        <taxon>Dunaliella</taxon>
    </lineage>
</organism>
<feature type="region of interest" description="Disordered" evidence="2">
    <location>
        <begin position="148"/>
        <end position="176"/>
    </location>
</feature>
<dbReference type="InterPro" id="IPR018247">
    <property type="entry name" value="EF_Hand_1_Ca_BS"/>
</dbReference>
<dbReference type="InterPro" id="IPR018490">
    <property type="entry name" value="cNMP-bd_dom_sf"/>
</dbReference>
<keyword evidence="6" id="KW-1185">Reference proteome</keyword>
<feature type="domain" description="EF-hand" evidence="4">
    <location>
        <begin position="22"/>
        <end position="57"/>
    </location>
</feature>
<evidence type="ECO:0000256" key="1">
    <source>
        <dbReference type="ARBA" id="ARBA00022837"/>
    </source>
</evidence>
<dbReference type="PROSITE" id="PS50042">
    <property type="entry name" value="CNMP_BINDING_3"/>
    <property type="match status" value="1"/>
</dbReference>
<reference evidence="5" key="1">
    <citation type="submission" date="2017-08" db="EMBL/GenBank/DDBJ databases">
        <authorList>
            <person name="Polle J.E."/>
            <person name="Barry K."/>
            <person name="Cushman J."/>
            <person name="Schmutz J."/>
            <person name="Tran D."/>
            <person name="Hathwaick L.T."/>
            <person name="Yim W.C."/>
            <person name="Jenkins J."/>
            <person name="Mckie-Krisberg Z.M."/>
            <person name="Prochnik S."/>
            <person name="Lindquist E."/>
            <person name="Dockter R.B."/>
            <person name="Adam C."/>
            <person name="Molina H."/>
            <person name="Bunkerborg J."/>
            <person name="Jin E."/>
            <person name="Buchheim M."/>
            <person name="Magnuson J."/>
        </authorList>
    </citation>
    <scope>NUCLEOTIDE SEQUENCE</scope>
    <source>
        <strain evidence="5">CCAP 19/18</strain>
    </source>
</reference>
<proteinExistence type="predicted"/>
<dbReference type="InterPro" id="IPR011992">
    <property type="entry name" value="EF-hand-dom_pair"/>
</dbReference>
<feature type="non-terminal residue" evidence="5">
    <location>
        <position position="1"/>
    </location>
</feature>
<feature type="compositionally biased region" description="Basic and acidic residues" evidence="2">
    <location>
        <begin position="148"/>
        <end position="160"/>
    </location>
</feature>
<dbReference type="Gene3D" id="2.60.120.10">
    <property type="entry name" value="Jelly Rolls"/>
    <property type="match status" value="1"/>
</dbReference>
<evidence type="ECO:0000313" key="5">
    <source>
        <dbReference type="EMBL" id="KAF5841796.1"/>
    </source>
</evidence>
<dbReference type="SUPFAM" id="SSF47473">
    <property type="entry name" value="EF-hand"/>
    <property type="match status" value="1"/>
</dbReference>
<gene>
    <name evidence="5" type="ORF">DUNSADRAFT_11112</name>
</gene>
<dbReference type="Gene3D" id="1.10.238.10">
    <property type="entry name" value="EF-hand"/>
    <property type="match status" value="1"/>
</dbReference>
<dbReference type="Proteomes" id="UP000815325">
    <property type="component" value="Unassembled WGS sequence"/>
</dbReference>
<dbReference type="EMBL" id="MU069476">
    <property type="protein sequence ID" value="KAF5841796.1"/>
    <property type="molecule type" value="Genomic_DNA"/>
</dbReference>
<dbReference type="InterPro" id="IPR014710">
    <property type="entry name" value="RmlC-like_jellyroll"/>
</dbReference>
<sequence length="211" mass="23791">GNDTIDLSELHELFKVLNITDIPPEDVERRFRQLDTNRSNSLDYLEFLAMFLAIKDQYQCTPEMAAAVLEKKPSARTPEDVERLSYFLYYHVPFFAQFNKAMRLELCRHMRGMEYEEGDWLYTQGASADAVFIPLEGVVSVWAKPVRSDAKDGPNDEASKRAKGAPKRLFDPPLAHAQHPTPNPTYQCSCCGGARQDVMSCNGQGTAAPVR</sequence>
<comment type="caution">
    <text evidence="5">The sequence shown here is derived from an EMBL/GenBank/DDBJ whole genome shotgun (WGS) entry which is preliminary data.</text>
</comment>
<dbReference type="PANTHER" id="PTHR23011:SF28">
    <property type="entry name" value="CYCLIC NUCLEOTIDE-BINDING DOMAIN CONTAINING PROTEIN"/>
    <property type="match status" value="1"/>
</dbReference>
<protein>
    <recommendedName>
        <fullName evidence="7">Calmodulin</fullName>
    </recommendedName>
</protein>
<accession>A0ABQ7H4L8</accession>
<evidence type="ECO:0008006" key="7">
    <source>
        <dbReference type="Google" id="ProtNLM"/>
    </source>
</evidence>
<dbReference type="InterPro" id="IPR000595">
    <property type="entry name" value="cNMP-bd_dom"/>
</dbReference>
<evidence type="ECO:0000259" key="3">
    <source>
        <dbReference type="PROSITE" id="PS50042"/>
    </source>
</evidence>
<evidence type="ECO:0000259" key="4">
    <source>
        <dbReference type="PROSITE" id="PS50222"/>
    </source>
</evidence>
<dbReference type="InterPro" id="IPR002048">
    <property type="entry name" value="EF_hand_dom"/>
</dbReference>
<dbReference type="PROSITE" id="PS00018">
    <property type="entry name" value="EF_HAND_1"/>
    <property type="match status" value="1"/>
</dbReference>
<keyword evidence="1" id="KW-0106">Calcium</keyword>
<dbReference type="PROSITE" id="PS50222">
    <property type="entry name" value="EF_HAND_2"/>
    <property type="match status" value="1"/>
</dbReference>
<feature type="domain" description="Cyclic nucleotide-binding" evidence="3">
    <location>
        <begin position="94"/>
        <end position="141"/>
    </location>
</feature>
<dbReference type="CDD" id="cd00038">
    <property type="entry name" value="CAP_ED"/>
    <property type="match status" value="1"/>
</dbReference>
<dbReference type="PANTHER" id="PTHR23011">
    <property type="entry name" value="CYCLIC NUCLEOTIDE-BINDING DOMAIN CONTAINING PROTEIN"/>
    <property type="match status" value="1"/>
</dbReference>
<name>A0ABQ7H4L8_DUNSA</name>
<evidence type="ECO:0000313" key="6">
    <source>
        <dbReference type="Proteomes" id="UP000815325"/>
    </source>
</evidence>
<dbReference type="SUPFAM" id="SSF51206">
    <property type="entry name" value="cAMP-binding domain-like"/>
    <property type="match status" value="1"/>
</dbReference>
<evidence type="ECO:0000256" key="2">
    <source>
        <dbReference type="SAM" id="MobiDB-lite"/>
    </source>
</evidence>